<organism evidence="5 6">
    <name type="scientific">Algoriphagus locisalis</name>
    <dbReference type="NCBI Taxonomy" id="305507"/>
    <lineage>
        <taxon>Bacteria</taxon>
        <taxon>Pseudomonadati</taxon>
        <taxon>Bacteroidota</taxon>
        <taxon>Cytophagia</taxon>
        <taxon>Cytophagales</taxon>
        <taxon>Cyclobacteriaceae</taxon>
        <taxon>Algoriphagus</taxon>
    </lineage>
</organism>
<proteinExistence type="predicted"/>
<keyword evidence="3" id="KW-0479">Metal-binding</keyword>
<dbReference type="InterPro" id="IPR001486">
    <property type="entry name" value="Hemoglobin_trunc"/>
</dbReference>
<gene>
    <name evidence="5" type="ORF">SAMN04489724_1715</name>
</gene>
<keyword evidence="6" id="KW-1185">Reference proteome</keyword>
<dbReference type="RefSeq" id="WP_091692252.1">
    <property type="nucleotide sequence ID" value="NZ_FPBF01000002.1"/>
</dbReference>
<sequence>MEKTDIKNLKDIQHLVDTFYSKIRKDKLLKGIFEGVIQDRWPEHLEKMYRFWQTVLLDAHTYQGSPFAPHVHLPVEKKHFDRWVQLFFETVNSNFSGERADRAKWQGERMAEMFYIKINYYNNSSVSPLV</sequence>
<dbReference type="Proteomes" id="UP000199673">
    <property type="component" value="Unassembled WGS sequence"/>
</dbReference>
<evidence type="ECO:0000256" key="1">
    <source>
        <dbReference type="ARBA" id="ARBA00022448"/>
    </source>
</evidence>
<accession>A0A1I7A6U4</accession>
<dbReference type="CDD" id="cd08916">
    <property type="entry name" value="TrHb3_P"/>
    <property type="match status" value="1"/>
</dbReference>
<evidence type="ECO:0000256" key="2">
    <source>
        <dbReference type="ARBA" id="ARBA00022617"/>
    </source>
</evidence>
<keyword evidence="1" id="KW-0813">Transport</keyword>
<evidence type="ECO:0000256" key="3">
    <source>
        <dbReference type="ARBA" id="ARBA00022723"/>
    </source>
</evidence>
<name>A0A1I7A6U4_9BACT</name>
<dbReference type="GO" id="GO:0020037">
    <property type="term" value="F:heme binding"/>
    <property type="evidence" value="ECO:0007669"/>
    <property type="project" value="InterPro"/>
</dbReference>
<keyword evidence="4" id="KW-0408">Iron</keyword>
<dbReference type="GO" id="GO:0019825">
    <property type="term" value="F:oxygen binding"/>
    <property type="evidence" value="ECO:0007669"/>
    <property type="project" value="InterPro"/>
</dbReference>
<dbReference type="GO" id="GO:0046872">
    <property type="term" value="F:metal ion binding"/>
    <property type="evidence" value="ECO:0007669"/>
    <property type="project" value="UniProtKB-KW"/>
</dbReference>
<dbReference type="InterPro" id="IPR012292">
    <property type="entry name" value="Globin/Proto"/>
</dbReference>
<dbReference type="AlphaFoldDB" id="A0A1I7A6U4"/>
<evidence type="ECO:0000313" key="6">
    <source>
        <dbReference type="Proteomes" id="UP000199673"/>
    </source>
</evidence>
<evidence type="ECO:0000313" key="5">
    <source>
        <dbReference type="EMBL" id="SFT70653.1"/>
    </source>
</evidence>
<protein>
    <submittedName>
        <fullName evidence="5">Hemoglobin</fullName>
    </submittedName>
</protein>
<dbReference type="Pfam" id="PF01152">
    <property type="entry name" value="Bac_globin"/>
    <property type="match status" value="1"/>
</dbReference>
<dbReference type="EMBL" id="FPBF01000002">
    <property type="protein sequence ID" value="SFT70653.1"/>
    <property type="molecule type" value="Genomic_DNA"/>
</dbReference>
<dbReference type="SUPFAM" id="SSF46458">
    <property type="entry name" value="Globin-like"/>
    <property type="match status" value="1"/>
</dbReference>
<reference evidence="6" key="1">
    <citation type="submission" date="2016-10" db="EMBL/GenBank/DDBJ databases">
        <authorList>
            <person name="Varghese N."/>
            <person name="Submissions S."/>
        </authorList>
    </citation>
    <scope>NUCLEOTIDE SEQUENCE [LARGE SCALE GENOMIC DNA]</scope>
    <source>
        <strain evidence="6">DSM 23445</strain>
    </source>
</reference>
<dbReference type="Gene3D" id="1.10.490.10">
    <property type="entry name" value="Globins"/>
    <property type="match status" value="1"/>
</dbReference>
<dbReference type="STRING" id="305507.SAMN04489724_1715"/>
<dbReference type="InterPro" id="IPR009050">
    <property type="entry name" value="Globin-like_sf"/>
</dbReference>
<dbReference type="OrthoDB" id="25954at2"/>
<keyword evidence="2" id="KW-0349">Heme</keyword>
<evidence type="ECO:0000256" key="4">
    <source>
        <dbReference type="ARBA" id="ARBA00023004"/>
    </source>
</evidence>